<proteinExistence type="predicted"/>
<dbReference type="EMBL" id="JAVDUG010000001">
    <property type="protein sequence ID" value="MDR6775867.1"/>
    <property type="molecule type" value="Genomic_DNA"/>
</dbReference>
<name>A0ABU1Q8B3_9BACL</name>
<sequence length="49" mass="5663">MILLKNISLILSIHSVDLLTDVFLTANWKRFKSENILVQERGCNGEFKN</sequence>
<reference evidence="1 2" key="1">
    <citation type="submission" date="2023-07" db="EMBL/GenBank/DDBJ databases">
        <title>Sorghum-associated microbial communities from plants grown in Nebraska, USA.</title>
        <authorList>
            <person name="Schachtman D."/>
        </authorList>
    </citation>
    <scope>NUCLEOTIDE SEQUENCE [LARGE SCALE GENOMIC DNA]</scope>
    <source>
        <strain evidence="1 2">BE143</strain>
    </source>
</reference>
<evidence type="ECO:0000313" key="1">
    <source>
        <dbReference type="EMBL" id="MDR6775867.1"/>
    </source>
</evidence>
<dbReference type="Proteomes" id="UP001266807">
    <property type="component" value="Unassembled WGS sequence"/>
</dbReference>
<comment type="caution">
    <text evidence="1">The sequence shown here is derived from an EMBL/GenBank/DDBJ whole genome shotgun (WGS) entry which is preliminary data.</text>
</comment>
<organism evidence="1 2">
    <name type="scientific">Paenibacillus peoriae</name>
    <dbReference type="NCBI Taxonomy" id="59893"/>
    <lineage>
        <taxon>Bacteria</taxon>
        <taxon>Bacillati</taxon>
        <taxon>Bacillota</taxon>
        <taxon>Bacilli</taxon>
        <taxon>Bacillales</taxon>
        <taxon>Paenibacillaceae</taxon>
        <taxon>Paenibacillus</taxon>
    </lineage>
</organism>
<keyword evidence="2" id="KW-1185">Reference proteome</keyword>
<accession>A0ABU1Q8B3</accession>
<protein>
    <submittedName>
        <fullName evidence="1">Uncharacterized protein</fullName>
    </submittedName>
</protein>
<evidence type="ECO:0000313" key="2">
    <source>
        <dbReference type="Proteomes" id="UP001266807"/>
    </source>
</evidence>
<gene>
    <name evidence="1" type="ORF">J2W98_000114</name>
</gene>